<dbReference type="EMBL" id="CP068595">
    <property type="protein sequence ID" value="QQZ58943.1"/>
    <property type="molecule type" value="Genomic_DNA"/>
</dbReference>
<sequence length="299" mass="33782">MLKVTIDMYSGKPNPEFSITDKDAAERILKEIALNRGVITDADAPTQNQSGLGYRGINISLESDYLPQFFALPESFGLANGYSMLESKGIEIIEKLLHNFSNYSDGSESNFESKINKWVIGQMKNMSIKKFPSGNKSKPFELQDINQTCPYEKVNFEPNFWNNSEHIRKNNCYNFASNRRTDSFAQPGRGAGQMYNEITCNEVTRGAIADGCHRTDSCFSEEEIPRFFMALVIAPGPDFSDYHWYRQCSDGNWAHKPGQTAARLTDNSNRIITDPSVADRGPYTEFCGYMLSPKSLKIF</sequence>
<organism evidence="1 2">
    <name type="scientific">Paenibacillus sonchi</name>
    <dbReference type="NCBI Taxonomy" id="373687"/>
    <lineage>
        <taxon>Bacteria</taxon>
        <taxon>Bacillati</taxon>
        <taxon>Bacillota</taxon>
        <taxon>Bacilli</taxon>
        <taxon>Bacillales</taxon>
        <taxon>Paenibacillaceae</taxon>
        <taxon>Paenibacillus</taxon>
        <taxon>Paenibacillus sonchi group</taxon>
    </lineage>
</organism>
<name>A0A974P8X0_9BACL</name>
<reference evidence="1 2" key="1">
    <citation type="submission" date="2021-01" db="EMBL/GenBank/DDBJ databases">
        <title>Whole genome sequence of Paenibacillus sonchi LMG 24727 for comparative genomics.</title>
        <authorList>
            <person name="Lee G."/>
            <person name="Kim M.-J."/>
            <person name="Lim K."/>
            <person name="Shin J.-H."/>
        </authorList>
    </citation>
    <scope>NUCLEOTIDE SEQUENCE [LARGE SCALE GENOMIC DNA]</scope>
    <source>
        <strain evidence="1 2">LMG 24727</strain>
    </source>
</reference>
<dbReference type="Proteomes" id="UP000595841">
    <property type="component" value="Chromosome"/>
</dbReference>
<keyword evidence="2" id="KW-1185">Reference proteome</keyword>
<dbReference type="KEGG" id="pson:JI735_19640"/>
<evidence type="ECO:0000313" key="2">
    <source>
        <dbReference type="Proteomes" id="UP000595841"/>
    </source>
</evidence>
<protein>
    <submittedName>
        <fullName evidence="1">Uncharacterized protein</fullName>
    </submittedName>
</protein>
<evidence type="ECO:0000313" key="1">
    <source>
        <dbReference type="EMBL" id="QQZ58943.1"/>
    </source>
</evidence>
<dbReference type="RefSeq" id="WP_039833847.1">
    <property type="nucleotide sequence ID" value="NZ_CP068595.1"/>
</dbReference>
<dbReference type="AlphaFoldDB" id="A0A974P8X0"/>
<gene>
    <name evidence="1" type="ORF">JI735_19640</name>
</gene>
<proteinExistence type="predicted"/>
<accession>A0A974P8X0</accession>